<name>A0ABR7WQG5_9SPHI</name>
<evidence type="ECO:0000313" key="2">
    <source>
        <dbReference type="EMBL" id="MBD1364565.1"/>
    </source>
</evidence>
<feature type="domain" description="RAMA" evidence="1">
    <location>
        <begin position="5"/>
        <end position="89"/>
    </location>
</feature>
<dbReference type="RefSeq" id="WP_191189224.1">
    <property type="nucleotide sequence ID" value="NZ_JACWMY010000005.1"/>
</dbReference>
<dbReference type="InterPro" id="IPR040843">
    <property type="entry name" value="RAMA"/>
</dbReference>
<dbReference type="Pfam" id="PF18755">
    <property type="entry name" value="RAMA"/>
    <property type="match status" value="1"/>
</dbReference>
<reference evidence="2 3" key="1">
    <citation type="submission" date="2020-09" db="EMBL/GenBank/DDBJ databases">
        <title>Novel species of Mucilaginibacter isolated from a glacier on the Tibetan Plateau.</title>
        <authorList>
            <person name="Liu Q."/>
            <person name="Xin Y.-H."/>
        </authorList>
    </citation>
    <scope>NUCLEOTIDE SEQUENCE [LARGE SCALE GENOMIC DNA]</scope>
    <source>
        <strain evidence="2 3">ZT4R22</strain>
    </source>
</reference>
<gene>
    <name evidence="2" type="ORF">IDJ77_12165</name>
</gene>
<sequence>MDYLEQQDITLEMVIKAGLLEPGIIVYAASDSNITGTLNADGSIELTIDGRKKVFPYPSGAARAVRNISVSGWVFWKVKENDQLIDLLRYKQKLQAINGQ</sequence>
<evidence type="ECO:0000259" key="1">
    <source>
        <dbReference type="Pfam" id="PF18755"/>
    </source>
</evidence>
<protein>
    <recommendedName>
        <fullName evidence="1">RAMA domain-containing protein</fullName>
    </recommendedName>
</protein>
<organism evidence="2 3">
    <name type="scientific">Mucilaginibacter pankratovii</name>
    <dbReference type="NCBI Taxonomy" id="2772110"/>
    <lineage>
        <taxon>Bacteria</taxon>
        <taxon>Pseudomonadati</taxon>
        <taxon>Bacteroidota</taxon>
        <taxon>Sphingobacteriia</taxon>
        <taxon>Sphingobacteriales</taxon>
        <taxon>Sphingobacteriaceae</taxon>
        <taxon>Mucilaginibacter</taxon>
    </lineage>
</organism>
<comment type="caution">
    <text evidence="2">The sequence shown here is derived from an EMBL/GenBank/DDBJ whole genome shotgun (WGS) entry which is preliminary data.</text>
</comment>
<dbReference type="EMBL" id="JACWMY010000005">
    <property type="protein sequence ID" value="MBD1364565.1"/>
    <property type="molecule type" value="Genomic_DNA"/>
</dbReference>
<keyword evidence="3" id="KW-1185">Reference proteome</keyword>
<accession>A0ABR7WQG5</accession>
<dbReference type="Proteomes" id="UP000606600">
    <property type="component" value="Unassembled WGS sequence"/>
</dbReference>
<proteinExistence type="predicted"/>
<evidence type="ECO:0000313" key="3">
    <source>
        <dbReference type="Proteomes" id="UP000606600"/>
    </source>
</evidence>